<evidence type="ECO:0000256" key="2">
    <source>
        <dbReference type="ARBA" id="ARBA00043996"/>
    </source>
</evidence>
<protein>
    <recommendedName>
        <fullName evidence="6">Fungal lipase-type domain-containing protein</fullName>
    </recommendedName>
</protein>
<dbReference type="InterPro" id="IPR029058">
    <property type="entry name" value="AB_hydrolase_fold"/>
</dbReference>
<dbReference type="RefSeq" id="XP_028478344.1">
    <property type="nucleotide sequence ID" value="XM_028621892.1"/>
</dbReference>
<dbReference type="InterPro" id="IPR051218">
    <property type="entry name" value="Sec_MonoDiacylglyc_Lipase"/>
</dbReference>
<dbReference type="Proteomes" id="UP000279236">
    <property type="component" value="Unassembled WGS sequence"/>
</dbReference>
<dbReference type="PANTHER" id="PTHR45856:SF11">
    <property type="entry name" value="FUNGAL LIPASE-LIKE DOMAIN-CONTAINING PROTEIN"/>
    <property type="match status" value="1"/>
</dbReference>
<dbReference type="Pfam" id="PF01764">
    <property type="entry name" value="Lipase_3"/>
    <property type="match status" value="1"/>
</dbReference>
<organism evidence="7 8">
    <name type="scientific">Apiotrichum porosum</name>
    <dbReference type="NCBI Taxonomy" id="105984"/>
    <lineage>
        <taxon>Eukaryota</taxon>
        <taxon>Fungi</taxon>
        <taxon>Dikarya</taxon>
        <taxon>Basidiomycota</taxon>
        <taxon>Agaricomycotina</taxon>
        <taxon>Tremellomycetes</taxon>
        <taxon>Trichosporonales</taxon>
        <taxon>Trichosporonaceae</taxon>
        <taxon>Apiotrichum</taxon>
    </lineage>
</organism>
<feature type="domain" description="Fungal lipase-type" evidence="6">
    <location>
        <begin position="106"/>
        <end position="244"/>
    </location>
</feature>
<evidence type="ECO:0000256" key="3">
    <source>
        <dbReference type="ARBA" id="ARBA00047591"/>
    </source>
</evidence>
<dbReference type="STRING" id="105984.A0A427Y178"/>
<keyword evidence="5" id="KW-0732">Signal</keyword>
<name>A0A427Y178_9TREE</name>
<evidence type="ECO:0000313" key="7">
    <source>
        <dbReference type="EMBL" id="RSH84896.1"/>
    </source>
</evidence>
<feature type="signal peptide" evidence="5">
    <location>
        <begin position="1"/>
        <end position="15"/>
    </location>
</feature>
<dbReference type="GO" id="GO:0006629">
    <property type="term" value="P:lipid metabolic process"/>
    <property type="evidence" value="ECO:0007669"/>
    <property type="project" value="InterPro"/>
</dbReference>
<gene>
    <name evidence="7" type="ORF">EHS24_006436</name>
</gene>
<dbReference type="InterPro" id="IPR002921">
    <property type="entry name" value="Fungal_lipase-type"/>
</dbReference>
<dbReference type="OrthoDB" id="426718at2759"/>
<dbReference type="CDD" id="cd00519">
    <property type="entry name" value="Lipase_3"/>
    <property type="match status" value="1"/>
</dbReference>
<evidence type="ECO:0000256" key="4">
    <source>
        <dbReference type="ARBA" id="ARBA00048461"/>
    </source>
</evidence>
<evidence type="ECO:0000259" key="6">
    <source>
        <dbReference type="Pfam" id="PF01764"/>
    </source>
</evidence>
<dbReference type="PANTHER" id="PTHR45856">
    <property type="entry name" value="ALPHA/BETA-HYDROLASES SUPERFAMILY PROTEIN"/>
    <property type="match status" value="1"/>
</dbReference>
<comment type="catalytic activity">
    <reaction evidence="3">
        <text>a diacylglycerol + H2O = a monoacylglycerol + a fatty acid + H(+)</text>
        <dbReference type="Rhea" id="RHEA:32731"/>
        <dbReference type="ChEBI" id="CHEBI:15377"/>
        <dbReference type="ChEBI" id="CHEBI:15378"/>
        <dbReference type="ChEBI" id="CHEBI:17408"/>
        <dbReference type="ChEBI" id="CHEBI:18035"/>
        <dbReference type="ChEBI" id="CHEBI:28868"/>
    </reaction>
</comment>
<dbReference type="SUPFAM" id="SSF53474">
    <property type="entry name" value="alpha/beta-Hydrolases"/>
    <property type="match status" value="1"/>
</dbReference>
<reference evidence="7 8" key="1">
    <citation type="submission" date="2018-11" db="EMBL/GenBank/DDBJ databases">
        <title>Genome sequence of Apiotrichum porosum DSM 27194.</title>
        <authorList>
            <person name="Aliyu H."/>
            <person name="Gorte O."/>
            <person name="Ochsenreither K."/>
        </authorList>
    </citation>
    <scope>NUCLEOTIDE SEQUENCE [LARGE SCALE GENOMIC DNA]</scope>
    <source>
        <strain evidence="7 8">DSM 27194</strain>
    </source>
</reference>
<evidence type="ECO:0000256" key="1">
    <source>
        <dbReference type="ARBA" id="ARBA00023157"/>
    </source>
</evidence>
<comment type="catalytic activity">
    <reaction evidence="4">
        <text>a monoacylglycerol + H2O = glycerol + a fatty acid + H(+)</text>
        <dbReference type="Rhea" id="RHEA:15245"/>
        <dbReference type="ChEBI" id="CHEBI:15377"/>
        <dbReference type="ChEBI" id="CHEBI:15378"/>
        <dbReference type="ChEBI" id="CHEBI:17408"/>
        <dbReference type="ChEBI" id="CHEBI:17754"/>
        <dbReference type="ChEBI" id="CHEBI:28868"/>
    </reaction>
</comment>
<proteinExistence type="inferred from homology"/>
<comment type="similarity">
    <text evidence="2">Belongs to the AB hydrolase superfamily. Lipase family. Class 3 subfamily.</text>
</comment>
<evidence type="ECO:0000256" key="5">
    <source>
        <dbReference type="SAM" id="SignalP"/>
    </source>
</evidence>
<accession>A0A427Y178</accession>
<dbReference type="EMBL" id="RSCE01000003">
    <property type="protein sequence ID" value="RSH84896.1"/>
    <property type="molecule type" value="Genomic_DNA"/>
</dbReference>
<dbReference type="AlphaFoldDB" id="A0A427Y178"/>
<comment type="caution">
    <text evidence="7">The sequence shown here is derived from an EMBL/GenBank/DDBJ whole genome shotgun (WGS) entry which is preliminary data.</text>
</comment>
<keyword evidence="1" id="KW-1015">Disulfide bond</keyword>
<dbReference type="GeneID" id="39590979"/>
<dbReference type="Gene3D" id="3.40.50.1820">
    <property type="entry name" value="alpha/beta hydrolase"/>
    <property type="match status" value="1"/>
</dbReference>
<feature type="chain" id="PRO_5019255077" description="Fungal lipase-type domain-containing protein" evidence="5">
    <location>
        <begin position="16"/>
        <end position="304"/>
    </location>
</feature>
<evidence type="ECO:0000313" key="8">
    <source>
        <dbReference type="Proteomes" id="UP000279236"/>
    </source>
</evidence>
<sequence>MKAAFLALIPAFVSAAVLPAKPLDERVFYNPTTFGSYATISSAVLNSWAGAAYYTAAAYCDPAVVKTWTCGASCTALGSGTTVLAQGGDNSDVPYYYVAYNGSQVIVAIKGTNSKSLESWANDLEFAFTTPSSTWFPGSPGQVHSGFYDTFKDLQPTVYTAVAAQVALGHTNILVTGHSLGAATAQILAVYLQNTFSTATVTVRAFAPPRAGNPTWATYVDAKLGVRSQFMVVAEDLVPHLPTLLLNYRHSSNEVWMPSASATSTWRACQGQENDYCSDSVSDSGSATISSQHSGPYAGVTMSC</sequence>
<keyword evidence="8" id="KW-1185">Reference proteome</keyword>